<dbReference type="OrthoDB" id="9767603at2"/>
<sequence length="672" mass="75315">MKQFYTLVCLVLFFINSAQEITITEPPIEYAGEEYVPTTDQTEKERIIFFRSNITVEENSDVLVTETIKVYARGQAIKRGLFRALPMVRNTRTGEEKITYDIISIKKDGYKESYHKEIVNGVFNIYIGDKDIILNPGYYTYEIVYKTQDQIGHFNGFDEFYWNVNGTDWEFPIAAIEATITLPNGATILQNSCYTGTSGSTDKNCTGEKLSETSMRFKADNLAEKENLTVAVGFKAGVLKEPSWFSKWIERNWPSLFLIFAAFYLLYFYYNNWQKYGKDPEKPIVIPYFKAPKNLSPGSLGYIDKGKFEVNQVTANLVDLAIKGFIDIDEVQPTLKKMTYSKIFYIKKQEKKKEDLQGDQLTLIKGLFTKNEEVTIDGTCSTRIKNTVVDFEKVLTKTNKLFIENTSNQHLVKKAFKMILIVFMSALIINAIITMNPIAVVIAIFMIIFDGAFIAFLLFLWKEKSKGLFIGTLIFAAPFIVPIFFIAFSLGSIDVSSFDADCYKFLIFGMGSLLLFRYLINRPGEEKVKMEAEIEGFKMYLSTAEENLLKFHNPPEMTTDLYEKFLPYAIVFGVEGIWGKRFRDQMKDTLDAQPDLSLQNKFSHSFSSAFSKTFQASAVSPVRSYSSSSGSSSSSSSRSSSSSSYSGGSSSSGSSGGGSSGGGGGGGGGGGW</sequence>
<feature type="region of interest" description="Disordered" evidence="1">
    <location>
        <begin position="624"/>
        <end position="672"/>
    </location>
</feature>
<feature type="transmembrane region" description="Helical" evidence="2">
    <location>
        <begin position="503"/>
        <end position="520"/>
    </location>
</feature>
<keyword evidence="3" id="KW-0732">Signal</keyword>
<feature type="transmembrane region" description="Helical" evidence="2">
    <location>
        <begin position="439"/>
        <end position="461"/>
    </location>
</feature>
<evidence type="ECO:0000313" key="7">
    <source>
        <dbReference type="Proteomes" id="UP000270185"/>
    </source>
</evidence>
<gene>
    <name evidence="6" type="ORF">EIB73_03810</name>
</gene>
<feature type="compositionally biased region" description="Gly residues" evidence="1">
    <location>
        <begin position="654"/>
        <end position="672"/>
    </location>
</feature>
<dbReference type="Proteomes" id="UP000270185">
    <property type="component" value="Chromosome"/>
</dbReference>
<reference evidence="7" key="1">
    <citation type="submission" date="2018-11" db="EMBL/GenBank/DDBJ databases">
        <title>Proposal to divide the Flavobacteriaceae and reorganize its genera based on Amino Acid Identity values calculated from whole genome sequences.</title>
        <authorList>
            <person name="Nicholson A.C."/>
            <person name="Gulvik C.A."/>
            <person name="Whitney A.M."/>
            <person name="Humrighouse B.W."/>
            <person name="Bell M."/>
            <person name="Holmes B."/>
            <person name="Steigerwalt A.G."/>
            <person name="Villarma A."/>
            <person name="Sheth M."/>
            <person name="Batra D."/>
            <person name="Pryor J."/>
            <person name="Bernardet J.-F."/>
            <person name="Hugo C."/>
            <person name="Kampfer P."/>
            <person name="Newman J.D."/>
            <person name="McQuiston J.R."/>
        </authorList>
    </citation>
    <scope>NUCLEOTIDE SEQUENCE [LARGE SCALE GENOMIC DNA]</scope>
    <source>
        <strain evidence="7">G0081</strain>
    </source>
</reference>
<dbReference type="EMBL" id="CP034159">
    <property type="protein sequence ID" value="AZI32361.1"/>
    <property type="molecule type" value="Genomic_DNA"/>
</dbReference>
<keyword evidence="2" id="KW-1133">Transmembrane helix</keyword>
<dbReference type="InterPro" id="IPR048389">
    <property type="entry name" value="YciQ-like_C"/>
</dbReference>
<keyword evidence="7" id="KW-1185">Reference proteome</keyword>
<accession>A0A3G8XUJ9</accession>
<dbReference type="KEGG" id="ccas:EIB73_03810"/>
<feature type="transmembrane region" description="Helical" evidence="2">
    <location>
        <begin position="253"/>
        <end position="270"/>
    </location>
</feature>
<keyword evidence="2" id="KW-0812">Transmembrane</keyword>
<evidence type="ECO:0000313" key="6">
    <source>
        <dbReference type="EMBL" id="AZI32361.1"/>
    </source>
</evidence>
<dbReference type="InterPro" id="IPR018702">
    <property type="entry name" value="DUF2207"/>
</dbReference>
<name>A0A3G8XUJ9_9FLAO</name>
<feature type="transmembrane region" description="Helical" evidence="2">
    <location>
        <begin position="468"/>
        <end position="491"/>
    </location>
</feature>
<organism evidence="6 7">
    <name type="scientific">Kaistella carnis</name>
    <dbReference type="NCBI Taxonomy" id="1241979"/>
    <lineage>
        <taxon>Bacteria</taxon>
        <taxon>Pseudomonadati</taxon>
        <taxon>Bacteroidota</taxon>
        <taxon>Flavobacteriia</taxon>
        <taxon>Flavobacteriales</taxon>
        <taxon>Weeksellaceae</taxon>
        <taxon>Chryseobacterium group</taxon>
        <taxon>Kaistella</taxon>
    </lineage>
</organism>
<evidence type="ECO:0000256" key="3">
    <source>
        <dbReference type="SAM" id="SignalP"/>
    </source>
</evidence>
<keyword evidence="2" id="KW-0472">Membrane</keyword>
<evidence type="ECO:0000259" key="4">
    <source>
        <dbReference type="Pfam" id="PF09972"/>
    </source>
</evidence>
<feature type="chain" id="PRO_5018234797" evidence="3">
    <location>
        <begin position="21"/>
        <end position="672"/>
    </location>
</feature>
<feature type="transmembrane region" description="Helical" evidence="2">
    <location>
        <begin position="415"/>
        <end position="433"/>
    </location>
</feature>
<protein>
    <submittedName>
        <fullName evidence="6">DUF2207 domain-containing protein</fullName>
    </submittedName>
</protein>
<dbReference type="RefSeq" id="WP_125022789.1">
    <property type="nucleotide sequence ID" value="NZ_CP034159.1"/>
</dbReference>
<dbReference type="Pfam" id="PF20990">
    <property type="entry name" value="DUF2207_C"/>
    <property type="match status" value="1"/>
</dbReference>
<feature type="compositionally biased region" description="Low complexity" evidence="1">
    <location>
        <begin position="624"/>
        <end position="653"/>
    </location>
</feature>
<dbReference type="AlphaFoldDB" id="A0A3G8XUJ9"/>
<evidence type="ECO:0000256" key="1">
    <source>
        <dbReference type="SAM" id="MobiDB-lite"/>
    </source>
</evidence>
<feature type="domain" description="Predicted membrane protein YciQ-like C-terminal" evidence="5">
    <location>
        <begin position="289"/>
        <end position="582"/>
    </location>
</feature>
<dbReference type="Pfam" id="PF09972">
    <property type="entry name" value="DUF2207"/>
    <property type="match status" value="1"/>
</dbReference>
<feature type="signal peptide" evidence="3">
    <location>
        <begin position="1"/>
        <end position="20"/>
    </location>
</feature>
<evidence type="ECO:0000256" key="2">
    <source>
        <dbReference type="SAM" id="Phobius"/>
    </source>
</evidence>
<feature type="domain" description="DUF2207" evidence="4">
    <location>
        <begin position="50"/>
        <end position="234"/>
    </location>
</feature>
<proteinExistence type="predicted"/>
<evidence type="ECO:0000259" key="5">
    <source>
        <dbReference type="Pfam" id="PF20990"/>
    </source>
</evidence>